<gene>
    <name evidence="2" type="ORF">jhhlp_008092</name>
</gene>
<keyword evidence="1" id="KW-1133">Transmembrane helix</keyword>
<organism evidence="2 3">
    <name type="scientific">Lomentospora prolificans</name>
    <dbReference type="NCBI Taxonomy" id="41688"/>
    <lineage>
        <taxon>Eukaryota</taxon>
        <taxon>Fungi</taxon>
        <taxon>Dikarya</taxon>
        <taxon>Ascomycota</taxon>
        <taxon>Pezizomycotina</taxon>
        <taxon>Sordariomycetes</taxon>
        <taxon>Hypocreomycetidae</taxon>
        <taxon>Microascales</taxon>
        <taxon>Microascaceae</taxon>
        <taxon>Lomentospora</taxon>
    </lineage>
</organism>
<dbReference type="InParanoid" id="A0A2N3MZF9"/>
<dbReference type="VEuPathDB" id="FungiDB:jhhlp_008092"/>
<proteinExistence type="predicted"/>
<feature type="transmembrane region" description="Helical" evidence="1">
    <location>
        <begin position="108"/>
        <end position="135"/>
    </location>
</feature>
<keyword evidence="1" id="KW-0472">Membrane</keyword>
<evidence type="ECO:0000256" key="1">
    <source>
        <dbReference type="SAM" id="Phobius"/>
    </source>
</evidence>
<feature type="transmembrane region" description="Helical" evidence="1">
    <location>
        <begin position="81"/>
        <end position="101"/>
    </location>
</feature>
<dbReference type="EMBL" id="NLAX01001584">
    <property type="protein sequence ID" value="PKS05574.1"/>
    <property type="molecule type" value="Genomic_DNA"/>
</dbReference>
<name>A0A2N3MZF9_9PEZI</name>
<evidence type="ECO:0000313" key="2">
    <source>
        <dbReference type="EMBL" id="PKS05574.1"/>
    </source>
</evidence>
<sequence>MSTTTTTTTTGIELASVSLTHINASNTPQNPKRNDVDSSQMAGIAGSLSAGACAVIIWWAIGTCYSWGVMQEALVTEGLSSPAVLSFISGLDAAFIFALAIAVRLGCLIGVGLIEVSEILSGFAVTKLGALFLLLEW</sequence>
<feature type="transmembrane region" description="Helical" evidence="1">
    <location>
        <begin position="41"/>
        <end position="61"/>
    </location>
</feature>
<dbReference type="AlphaFoldDB" id="A0A2N3MZF9"/>
<protein>
    <submittedName>
        <fullName evidence="2">Uncharacterized protein</fullName>
    </submittedName>
</protein>
<dbReference type="STRING" id="41688.A0A2N3MZF9"/>
<accession>A0A2N3MZF9</accession>
<dbReference type="Proteomes" id="UP000233524">
    <property type="component" value="Unassembled WGS sequence"/>
</dbReference>
<dbReference type="OrthoDB" id="6499973at2759"/>
<comment type="caution">
    <text evidence="2">The sequence shown here is derived from an EMBL/GenBank/DDBJ whole genome shotgun (WGS) entry which is preliminary data.</text>
</comment>
<reference evidence="2 3" key="1">
    <citation type="journal article" date="2017" name="G3 (Bethesda)">
        <title>First Draft Genome Sequence of the Pathogenic Fungus Lomentospora prolificans (Formerly Scedosporium prolificans).</title>
        <authorList>
            <person name="Luo R."/>
            <person name="Zimin A."/>
            <person name="Workman R."/>
            <person name="Fan Y."/>
            <person name="Pertea G."/>
            <person name="Grossman N."/>
            <person name="Wear M.P."/>
            <person name="Jia B."/>
            <person name="Miller H."/>
            <person name="Casadevall A."/>
            <person name="Timp W."/>
            <person name="Zhang S.X."/>
            <person name="Salzberg S.L."/>
        </authorList>
    </citation>
    <scope>NUCLEOTIDE SEQUENCE [LARGE SCALE GENOMIC DNA]</scope>
    <source>
        <strain evidence="2 3">JHH-5317</strain>
    </source>
</reference>
<keyword evidence="1" id="KW-0812">Transmembrane</keyword>
<keyword evidence="3" id="KW-1185">Reference proteome</keyword>
<evidence type="ECO:0000313" key="3">
    <source>
        <dbReference type="Proteomes" id="UP000233524"/>
    </source>
</evidence>